<organism evidence="2">
    <name type="scientific">bioreactor metagenome</name>
    <dbReference type="NCBI Taxonomy" id="1076179"/>
    <lineage>
        <taxon>unclassified sequences</taxon>
        <taxon>metagenomes</taxon>
        <taxon>ecological metagenomes</taxon>
    </lineage>
</organism>
<evidence type="ECO:0008006" key="3">
    <source>
        <dbReference type="Google" id="ProtNLM"/>
    </source>
</evidence>
<dbReference type="SUPFAM" id="SSF53067">
    <property type="entry name" value="Actin-like ATPase domain"/>
    <property type="match status" value="2"/>
</dbReference>
<protein>
    <recommendedName>
        <fullName evidence="3">Cell division protein FtsA</fullName>
    </recommendedName>
</protein>
<comment type="caution">
    <text evidence="2">The sequence shown here is derived from an EMBL/GenBank/DDBJ whole genome shotgun (WGS) entry which is preliminary data.</text>
</comment>
<dbReference type="EMBL" id="VSSQ01005818">
    <property type="protein sequence ID" value="MPM30549.1"/>
    <property type="molecule type" value="Genomic_DNA"/>
</dbReference>
<dbReference type="PANTHER" id="PTHR32432:SF3">
    <property type="entry name" value="ETHANOLAMINE UTILIZATION PROTEIN EUTJ"/>
    <property type="match status" value="1"/>
</dbReference>
<sequence length="388" mass="43268">MNLKKSDVPKKHGKKSFSGQMTRKNDAKKYLGTPLLSIDVGQRITKIVMGRAVKPTQIEMRRAISFLTPGGSIEKGRILDFGDLSAQIRHFVDGEKPSAVICTLENAEIITREIILPTAGDAEMESMLQYEVQQYMPVDLENYIIQSKRLDSFQDGGASKTRFLSTAVPKDLAQSYFDLMQKSSLKPDVLDIQSNSIDKLATSEIAAASNSIIPSDAAVAIVDFGYSHINVVLIENGRYQFNRYIDQGSASIDRTLMSVFDYTEEEIEQRKREAIDLGTSLSAAEDPSQDFERTALREVNIVKNVLDNWADEFERVFKYYASRNSGKDVKTMLIHGGVTQIKGFDAYLSKIMGMPVELISKLNCVKVQDSSVSSITPYLNAIGAFIRR</sequence>
<accession>A0A644YQF5</accession>
<dbReference type="CDD" id="cd24049">
    <property type="entry name" value="ASKHA_NBD_PilM"/>
    <property type="match status" value="1"/>
</dbReference>
<dbReference type="PANTHER" id="PTHR32432">
    <property type="entry name" value="CELL DIVISION PROTEIN FTSA-RELATED"/>
    <property type="match status" value="1"/>
</dbReference>
<name>A0A644YQF5_9ZZZZ</name>
<feature type="region of interest" description="Disordered" evidence="1">
    <location>
        <begin position="1"/>
        <end position="23"/>
    </location>
</feature>
<evidence type="ECO:0000313" key="2">
    <source>
        <dbReference type="EMBL" id="MPM30549.1"/>
    </source>
</evidence>
<dbReference type="InterPro" id="IPR005883">
    <property type="entry name" value="PilM"/>
</dbReference>
<gene>
    <name evidence="2" type="ORF">SDC9_77099</name>
</gene>
<dbReference type="InterPro" id="IPR050696">
    <property type="entry name" value="FtsA/MreB"/>
</dbReference>
<dbReference type="PIRSF" id="PIRSF019169">
    <property type="entry name" value="PilM"/>
    <property type="match status" value="1"/>
</dbReference>
<evidence type="ECO:0000256" key="1">
    <source>
        <dbReference type="SAM" id="MobiDB-lite"/>
    </source>
</evidence>
<dbReference type="Pfam" id="PF11104">
    <property type="entry name" value="PilM_2"/>
    <property type="match status" value="1"/>
</dbReference>
<dbReference type="AlphaFoldDB" id="A0A644YQF5"/>
<dbReference type="InterPro" id="IPR043129">
    <property type="entry name" value="ATPase_NBD"/>
</dbReference>
<proteinExistence type="predicted"/>
<feature type="compositionally biased region" description="Basic and acidic residues" evidence="1">
    <location>
        <begin position="1"/>
        <end position="10"/>
    </location>
</feature>
<dbReference type="Gene3D" id="3.30.1490.300">
    <property type="match status" value="1"/>
</dbReference>
<dbReference type="Gene3D" id="3.30.420.40">
    <property type="match status" value="2"/>
</dbReference>
<reference evidence="2" key="1">
    <citation type="submission" date="2019-08" db="EMBL/GenBank/DDBJ databases">
        <authorList>
            <person name="Kucharzyk K."/>
            <person name="Murdoch R.W."/>
            <person name="Higgins S."/>
            <person name="Loffler F."/>
        </authorList>
    </citation>
    <scope>NUCLEOTIDE SEQUENCE</scope>
</reference>